<accession>A0ABW2UV89</accession>
<dbReference type="Proteomes" id="UP001596620">
    <property type="component" value="Unassembled WGS sequence"/>
</dbReference>
<name>A0ABW2UV89_9BACI</name>
<comment type="caution">
    <text evidence="1">The sequence shown here is derived from an EMBL/GenBank/DDBJ whole genome shotgun (WGS) entry which is preliminary data.</text>
</comment>
<reference evidence="2" key="1">
    <citation type="journal article" date="2019" name="Int. J. Syst. Evol. Microbiol.">
        <title>The Global Catalogue of Microorganisms (GCM) 10K type strain sequencing project: providing services to taxonomists for standard genome sequencing and annotation.</title>
        <authorList>
            <consortium name="The Broad Institute Genomics Platform"/>
            <consortium name="The Broad Institute Genome Sequencing Center for Infectious Disease"/>
            <person name="Wu L."/>
            <person name="Ma J."/>
        </authorList>
    </citation>
    <scope>NUCLEOTIDE SEQUENCE [LARGE SCALE GENOMIC DNA]</scope>
    <source>
        <strain evidence="2">JCM 30234</strain>
    </source>
</reference>
<sequence>MAKVNCYNDALMLIIFCDASLIVIDDNAVNSSVEAELDEDDDRRIYEVELEMTDGGEAEAEIDSPDAGVFAELPAWLRIAGLL</sequence>
<dbReference type="EMBL" id="JBHTGR010000006">
    <property type="protein sequence ID" value="MFC7746540.1"/>
    <property type="molecule type" value="Genomic_DNA"/>
</dbReference>
<gene>
    <name evidence="1" type="ORF">ACFQU8_04700</name>
</gene>
<evidence type="ECO:0000313" key="2">
    <source>
        <dbReference type="Proteomes" id="UP001596620"/>
    </source>
</evidence>
<keyword evidence="2" id="KW-1185">Reference proteome</keyword>
<evidence type="ECO:0000313" key="1">
    <source>
        <dbReference type="EMBL" id="MFC7746540.1"/>
    </source>
</evidence>
<dbReference type="Gene3D" id="3.10.450.40">
    <property type="match status" value="1"/>
</dbReference>
<organism evidence="1 2">
    <name type="scientific">Lentibacillus kimchii</name>
    <dbReference type="NCBI Taxonomy" id="1542911"/>
    <lineage>
        <taxon>Bacteria</taxon>
        <taxon>Bacillati</taxon>
        <taxon>Bacillota</taxon>
        <taxon>Bacilli</taxon>
        <taxon>Bacillales</taxon>
        <taxon>Bacillaceae</taxon>
        <taxon>Lentibacillus</taxon>
    </lineage>
</organism>
<proteinExistence type="predicted"/>
<protein>
    <submittedName>
        <fullName evidence="1">PepSY domain-containing protein</fullName>
    </submittedName>
</protein>